<keyword evidence="9" id="KW-1185">Reference proteome</keyword>
<dbReference type="AlphaFoldDB" id="A0A7X9WZA3"/>
<evidence type="ECO:0000256" key="3">
    <source>
        <dbReference type="ARBA" id="ARBA00022692"/>
    </source>
</evidence>
<evidence type="ECO:0000256" key="2">
    <source>
        <dbReference type="ARBA" id="ARBA00022475"/>
    </source>
</evidence>
<dbReference type="InterPro" id="IPR047689">
    <property type="entry name" value="CopD"/>
</dbReference>
<gene>
    <name evidence="8" type="primary">copD</name>
    <name evidence="8" type="ORF">HHL08_21505</name>
</gene>
<dbReference type="PANTHER" id="PTHR34820">
    <property type="entry name" value="INNER MEMBRANE PROTEIN YEBZ"/>
    <property type="match status" value="1"/>
</dbReference>
<sequence length="287" mass="29910">MTEGAWIGARFALMIDLSLLMGLPLFWWVMGMAGRRGVLAALALGGMALSALWLMASVAAMTGTPIATPEWASTQILLTMTPIGPVLAVRGGALLLALVFAELNRPRLTLIPAAVAAATLAWTGHAGATEDMAGTVHRVADVAHIWAAAGWIGALAVLVHAMMTLRPTTAEMRRVAKMLSRFALMGTLIVATLLVSGAINGVMIVGLAQLPDLAGSLYGWLLGAKLALFGVMLGLAGWNRWRLTPLLESGTPQRAVAHLQLSLLAETSAAVGIIGLVAWLGTLDPMG</sequence>
<organism evidence="8 9">
    <name type="scientific">Sphingobium psychrophilum</name>
    <dbReference type="NCBI Taxonomy" id="2728834"/>
    <lineage>
        <taxon>Bacteria</taxon>
        <taxon>Pseudomonadati</taxon>
        <taxon>Pseudomonadota</taxon>
        <taxon>Alphaproteobacteria</taxon>
        <taxon>Sphingomonadales</taxon>
        <taxon>Sphingomonadaceae</taxon>
        <taxon>Sphingobium</taxon>
    </lineage>
</organism>
<feature type="transmembrane region" description="Helical" evidence="6">
    <location>
        <begin position="76"/>
        <end position="101"/>
    </location>
</feature>
<dbReference type="GO" id="GO:0005886">
    <property type="term" value="C:plasma membrane"/>
    <property type="evidence" value="ECO:0007669"/>
    <property type="project" value="UniProtKB-SubCell"/>
</dbReference>
<dbReference type="EMBL" id="JABBFV010000024">
    <property type="protein sequence ID" value="NML12675.1"/>
    <property type="molecule type" value="Genomic_DNA"/>
</dbReference>
<feature type="transmembrane region" description="Helical" evidence="6">
    <location>
        <begin position="37"/>
        <end position="56"/>
    </location>
</feature>
<evidence type="ECO:0000259" key="7">
    <source>
        <dbReference type="Pfam" id="PF05425"/>
    </source>
</evidence>
<feature type="transmembrane region" description="Helical" evidence="6">
    <location>
        <begin position="108"/>
        <end position="128"/>
    </location>
</feature>
<name>A0A7X9WZA3_9SPHN</name>
<evidence type="ECO:0000256" key="1">
    <source>
        <dbReference type="ARBA" id="ARBA00004651"/>
    </source>
</evidence>
<keyword evidence="5 6" id="KW-0472">Membrane</keyword>
<comment type="subcellular location">
    <subcellularLocation>
        <location evidence="1">Cell membrane</location>
        <topology evidence="1">Multi-pass membrane protein</topology>
    </subcellularLocation>
</comment>
<feature type="transmembrane region" description="Helical" evidence="6">
    <location>
        <begin position="259"/>
        <end position="281"/>
    </location>
</feature>
<evidence type="ECO:0000313" key="8">
    <source>
        <dbReference type="EMBL" id="NML12675.1"/>
    </source>
</evidence>
<dbReference type="Proteomes" id="UP000519023">
    <property type="component" value="Unassembled WGS sequence"/>
</dbReference>
<dbReference type="InterPro" id="IPR032694">
    <property type="entry name" value="CopC/D"/>
</dbReference>
<accession>A0A7X9WZA3</accession>
<proteinExistence type="predicted"/>
<evidence type="ECO:0000256" key="5">
    <source>
        <dbReference type="ARBA" id="ARBA00023136"/>
    </source>
</evidence>
<comment type="caution">
    <text evidence="8">The sequence shown here is derived from an EMBL/GenBank/DDBJ whole genome shotgun (WGS) entry which is preliminary data.</text>
</comment>
<feature type="transmembrane region" description="Helical" evidence="6">
    <location>
        <begin position="143"/>
        <end position="161"/>
    </location>
</feature>
<keyword evidence="4 6" id="KW-1133">Transmembrane helix</keyword>
<keyword evidence="3 6" id="KW-0812">Transmembrane</keyword>
<dbReference type="NCBIfam" id="NF033808">
    <property type="entry name" value="copper_CopD"/>
    <property type="match status" value="1"/>
</dbReference>
<dbReference type="InterPro" id="IPR008457">
    <property type="entry name" value="Cu-R_CopD_dom"/>
</dbReference>
<feature type="transmembrane region" description="Helical" evidence="6">
    <location>
        <begin position="6"/>
        <end position="30"/>
    </location>
</feature>
<evidence type="ECO:0000313" key="9">
    <source>
        <dbReference type="Proteomes" id="UP000519023"/>
    </source>
</evidence>
<dbReference type="PANTHER" id="PTHR34820:SF4">
    <property type="entry name" value="INNER MEMBRANE PROTEIN YEBZ"/>
    <property type="match status" value="1"/>
</dbReference>
<feature type="domain" description="Copper resistance protein D" evidence="7">
    <location>
        <begin position="177"/>
        <end position="280"/>
    </location>
</feature>
<reference evidence="8 9" key="1">
    <citation type="submission" date="2020-04" db="EMBL/GenBank/DDBJ databases">
        <title>Sphingobium sp. AR-3-1 isolated from Arctic soil.</title>
        <authorList>
            <person name="Dahal R.H."/>
            <person name="Chaudhary D.K."/>
        </authorList>
    </citation>
    <scope>NUCLEOTIDE SEQUENCE [LARGE SCALE GENOMIC DNA]</scope>
    <source>
        <strain evidence="8 9">AR-3-1</strain>
    </source>
</reference>
<dbReference type="RefSeq" id="WP_169575023.1">
    <property type="nucleotide sequence ID" value="NZ_JABBFV010000024.1"/>
</dbReference>
<feature type="transmembrane region" description="Helical" evidence="6">
    <location>
        <begin position="182"/>
        <end position="205"/>
    </location>
</feature>
<dbReference type="GO" id="GO:0006825">
    <property type="term" value="P:copper ion transport"/>
    <property type="evidence" value="ECO:0007669"/>
    <property type="project" value="InterPro"/>
</dbReference>
<feature type="transmembrane region" description="Helical" evidence="6">
    <location>
        <begin position="217"/>
        <end position="238"/>
    </location>
</feature>
<evidence type="ECO:0000256" key="6">
    <source>
        <dbReference type="SAM" id="Phobius"/>
    </source>
</evidence>
<protein>
    <submittedName>
        <fullName evidence="8">Copper homeostasis membrane protein CopD</fullName>
    </submittedName>
</protein>
<evidence type="ECO:0000256" key="4">
    <source>
        <dbReference type="ARBA" id="ARBA00022989"/>
    </source>
</evidence>
<keyword evidence="2" id="KW-1003">Cell membrane</keyword>
<dbReference type="Pfam" id="PF05425">
    <property type="entry name" value="CopD"/>
    <property type="match status" value="1"/>
</dbReference>